<sequence>MEELLDRVSAHGPYGYRPHLVPAIVFLVVYAIAAAAHIFLGVKHLKQGRLWLPTLAFGCVVEAAAMALRVLGHYQPTNINAYIAQQVMSVLTPAFFAAAHFSVGGLALVLFGAAYAPRKVAPRRILPFFVTVDVLSLILQGTGSGMAAVAEQQEPPQSTFTGAWIVVGGLIIQLMGYLAFNALAVVFLLRVRRAPPTSPHWTPRFRLFLLAVWLSSLLVLLRSAFRTAEMLKGWIGPIATVEVWFYCLDALPVSLAVLILVPFYPARFLPDDIRLGAHCTNDEELGAVDELKGTSSAPLSPAAASRPLSRHSSAS</sequence>
<protein>
    <submittedName>
        <fullName evidence="7">RTA1-domain-containing protein</fullName>
    </submittedName>
</protein>
<dbReference type="InterPro" id="IPR007568">
    <property type="entry name" value="RTA1"/>
</dbReference>
<dbReference type="AlphaFoldDB" id="A0A316Z483"/>
<dbReference type="Proteomes" id="UP000245946">
    <property type="component" value="Unassembled WGS sequence"/>
</dbReference>
<keyword evidence="4 6" id="KW-0472">Membrane</keyword>
<dbReference type="EMBL" id="KZ819300">
    <property type="protein sequence ID" value="PWN96186.1"/>
    <property type="molecule type" value="Genomic_DNA"/>
</dbReference>
<feature type="transmembrane region" description="Helical" evidence="6">
    <location>
        <begin position="20"/>
        <end position="42"/>
    </location>
</feature>
<proteinExistence type="predicted"/>
<reference evidence="7 8" key="1">
    <citation type="journal article" date="2018" name="Mol. Biol. Evol.">
        <title>Broad Genomic Sampling Reveals a Smut Pathogenic Ancestry of the Fungal Clade Ustilaginomycotina.</title>
        <authorList>
            <person name="Kijpornyongpan T."/>
            <person name="Mondo S.J."/>
            <person name="Barry K."/>
            <person name="Sandor L."/>
            <person name="Lee J."/>
            <person name="Lipzen A."/>
            <person name="Pangilinan J."/>
            <person name="LaButti K."/>
            <person name="Hainaut M."/>
            <person name="Henrissat B."/>
            <person name="Grigoriev I.V."/>
            <person name="Spatafora J.W."/>
            <person name="Aime M.C."/>
        </authorList>
    </citation>
    <scope>NUCLEOTIDE SEQUENCE [LARGE SCALE GENOMIC DNA]</scope>
    <source>
        <strain evidence="7 8">MCA 4186</strain>
    </source>
</reference>
<feature type="transmembrane region" description="Helical" evidence="6">
    <location>
        <begin position="128"/>
        <end position="150"/>
    </location>
</feature>
<keyword evidence="2 6" id="KW-0812">Transmembrane</keyword>
<dbReference type="PANTHER" id="PTHR31465:SF1">
    <property type="entry name" value="PROTEIN RTA1-RELATED"/>
    <property type="match status" value="1"/>
</dbReference>
<evidence type="ECO:0000313" key="8">
    <source>
        <dbReference type="Proteomes" id="UP000245946"/>
    </source>
</evidence>
<dbReference type="Pfam" id="PF04479">
    <property type="entry name" value="RTA1"/>
    <property type="match status" value="1"/>
</dbReference>
<dbReference type="GO" id="GO:0016020">
    <property type="term" value="C:membrane"/>
    <property type="evidence" value="ECO:0007669"/>
    <property type="project" value="UniProtKB-SubCell"/>
</dbReference>
<dbReference type="PANTHER" id="PTHR31465">
    <property type="entry name" value="PROTEIN RTA1-RELATED"/>
    <property type="match status" value="1"/>
</dbReference>
<feature type="transmembrane region" description="Helical" evidence="6">
    <location>
        <begin position="243"/>
        <end position="264"/>
    </location>
</feature>
<comment type="subcellular location">
    <subcellularLocation>
        <location evidence="1">Membrane</location>
        <topology evidence="1">Multi-pass membrane protein</topology>
    </subcellularLocation>
</comment>
<evidence type="ECO:0000256" key="3">
    <source>
        <dbReference type="ARBA" id="ARBA00022989"/>
    </source>
</evidence>
<accession>A0A316Z483</accession>
<feature type="transmembrane region" description="Helical" evidence="6">
    <location>
        <begin position="54"/>
        <end position="74"/>
    </location>
</feature>
<evidence type="ECO:0000313" key="7">
    <source>
        <dbReference type="EMBL" id="PWN96186.1"/>
    </source>
</evidence>
<feature type="region of interest" description="Disordered" evidence="5">
    <location>
        <begin position="293"/>
        <end position="315"/>
    </location>
</feature>
<keyword evidence="3 6" id="KW-1133">Transmembrane helix</keyword>
<feature type="transmembrane region" description="Helical" evidence="6">
    <location>
        <begin position="205"/>
        <end position="223"/>
    </location>
</feature>
<evidence type="ECO:0000256" key="6">
    <source>
        <dbReference type="SAM" id="Phobius"/>
    </source>
</evidence>
<evidence type="ECO:0000256" key="4">
    <source>
        <dbReference type="ARBA" id="ARBA00023136"/>
    </source>
</evidence>
<dbReference type="RefSeq" id="XP_025596465.1">
    <property type="nucleotide sequence ID" value="XM_025743024.1"/>
</dbReference>
<evidence type="ECO:0000256" key="2">
    <source>
        <dbReference type="ARBA" id="ARBA00022692"/>
    </source>
</evidence>
<feature type="compositionally biased region" description="Low complexity" evidence="5">
    <location>
        <begin position="295"/>
        <end position="315"/>
    </location>
</feature>
<gene>
    <name evidence="7" type="ORF">FA09DRAFT_331436</name>
</gene>
<dbReference type="STRING" id="58919.A0A316Z483"/>
<keyword evidence="8" id="KW-1185">Reference proteome</keyword>
<dbReference type="OrthoDB" id="3358017at2759"/>
<evidence type="ECO:0000256" key="5">
    <source>
        <dbReference type="SAM" id="MobiDB-lite"/>
    </source>
</evidence>
<evidence type="ECO:0000256" key="1">
    <source>
        <dbReference type="ARBA" id="ARBA00004141"/>
    </source>
</evidence>
<feature type="transmembrane region" description="Helical" evidence="6">
    <location>
        <begin position="94"/>
        <end position="116"/>
    </location>
</feature>
<dbReference type="GeneID" id="37270568"/>
<organism evidence="7 8">
    <name type="scientific">Tilletiopsis washingtonensis</name>
    <dbReference type="NCBI Taxonomy" id="58919"/>
    <lineage>
        <taxon>Eukaryota</taxon>
        <taxon>Fungi</taxon>
        <taxon>Dikarya</taxon>
        <taxon>Basidiomycota</taxon>
        <taxon>Ustilaginomycotina</taxon>
        <taxon>Exobasidiomycetes</taxon>
        <taxon>Entylomatales</taxon>
        <taxon>Entylomatales incertae sedis</taxon>
        <taxon>Tilletiopsis</taxon>
    </lineage>
</organism>
<feature type="transmembrane region" description="Helical" evidence="6">
    <location>
        <begin position="162"/>
        <end position="189"/>
    </location>
</feature>
<name>A0A316Z483_9BASI</name>